<dbReference type="PANTHER" id="PTHR43178">
    <property type="entry name" value="DIHYDROLIPOAMIDE ACETYLTRANSFERASE COMPONENT OF PYRUVATE DEHYDROGENASE COMPLEX"/>
    <property type="match status" value="1"/>
</dbReference>
<keyword evidence="4" id="KW-0012">Acyltransferase</keyword>
<dbReference type="InterPro" id="IPR004167">
    <property type="entry name" value="PSBD"/>
</dbReference>
<dbReference type="SUPFAM" id="SSF47005">
    <property type="entry name" value="Peripheral subunit-binding domain of 2-oxo acid dehydrogenase complex"/>
    <property type="match status" value="1"/>
</dbReference>
<dbReference type="PANTHER" id="PTHR43178:SF5">
    <property type="entry name" value="LIPOAMIDE ACYLTRANSFERASE COMPONENT OF BRANCHED-CHAIN ALPHA-KETO ACID DEHYDROGENASE COMPLEX, MITOCHONDRIAL"/>
    <property type="match status" value="1"/>
</dbReference>
<evidence type="ECO:0000256" key="1">
    <source>
        <dbReference type="ARBA" id="ARBA00001938"/>
    </source>
</evidence>
<dbReference type="GO" id="GO:0031405">
    <property type="term" value="F:lipoic acid binding"/>
    <property type="evidence" value="ECO:0007669"/>
    <property type="project" value="TreeGrafter"/>
</dbReference>
<dbReference type="SUPFAM" id="SSF52777">
    <property type="entry name" value="CoA-dependent acyltransferases"/>
    <property type="match status" value="1"/>
</dbReference>
<protein>
    <submittedName>
        <fullName evidence="7">2-oxo acid dehydrogenase subunit E2</fullName>
    </submittedName>
</protein>
<comment type="similarity">
    <text evidence="2">Belongs to the 2-oxoacid dehydrogenase family.</text>
</comment>
<dbReference type="Pfam" id="PF00198">
    <property type="entry name" value="2-oxoacid_dh"/>
    <property type="match status" value="1"/>
</dbReference>
<dbReference type="Proteomes" id="UP000297643">
    <property type="component" value="Unassembled WGS sequence"/>
</dbReference>
<dbReference type="Gene3D" id="3.30.559.10">
    <property type="entry name" value="Chloramphenicol acetyltransferase-like domain"/>
    <property type="match status" value="1"/>
</dbReference>
<keyword evidence="8" id="KW-1185">Reference proteome</keyword>
<gene>
    <name evidence="7" type="ORF">E3O32_05530</name>
</gene>
<name>A0A4R8WCK3_9MICO</name>
<feature type="non-terminal residue" evidence="7">
    <location>
        <position position="1"/>
    </location>
</feature>
<dbReference type="AlphaFoldDB" id="A0A4R8WCK3"/>
<evidence type="ECO:0000313" key="8">
    <source>
        <dbReference type="Proteomes" id="UP000297643"/>
    </source>
</evidence>
<feature type="domain" description="Peripheral subunit-binding (PSBD)" evidence="6">
    <location>
        <begin position="105"/>
        <end position="142"/>
    </location>
</feature>
<dbReference type="InterPro" id="IPR036625">
    <property type="entry name" value="E3-bd_dom_sf"/>
</dbReference>
<proteinExistence type="inferred from homology"/>
<evidence type="ECO:0000256" key="3">
    <source>
        <dbReference type="ARBA" id="ARBA00022679"/>
    </source>
</evidence>
<evidence type="ECO:0000256" key="4">
    <source>
        <dbReference type="ARBA" id="ARBA00023315"/>
    </source>
</evidence>
<feature type="compositionally biased region" description="Low complexity" evidence="5">
    <location>
        <begin position="86"/>
        <end position="96"/>
    </location>
</feature>
<dbReference type="Pfam" id="PF02817">
    <property type="entry name" value="E3_binding"/>
    <property type="match status" value="1"/>
</dbReference>
<dbReference type="InterPro" id="IPR050743">
    <property type="entry name" value="2-oxoacid_DH_E2_comp"/>
</dbReference>
<feature type="region of interest" description="Disordered" evidence="5">
    <location>
        <begin position="1"/>
        <end position="63"/>
    </location>
</feature>
<organism evidence="7 8">
    <name type="scientific">Cryobacterium mannosilyticum</name>
    <dbReference type="NCBI Taxonomy" id="1259190"/>
    <lineage>
        <taxon>Bacteria</taxon>
        <taxon>Bacillati</taxon>
        <taxon>Actinomycetota</taxon>
        <taxon>Actinomycetes</taxon>
        <taxon>Micrococcales</taxon>
        <taxon>Microbacteriaceae</taxon>
        <taxon>Cryobacterium</taxon>
    </lineage>
</organism>
<feature type="region of interest" description="Disordered" evidence="5">
    <location>
        <begin position="80"/>
        <end position="104"/>
    </location>
</feature>
<keyword evidence="3" id="KW-0808">Transferase</keyword>
<dbReference type="InterPro" id="IPR001078">
    <property type="entry name" value="2-oxoacid_DH_actylTfrase"/>
</dbReference>
<dbReference type="GO" id="GO:0005737">
    <property type="term" value="C:cytoplasm"/>
    <property type="evidence" value="ECO:0007669"/>
    <property type="project" value="TreeGrafter"/>
</dbReference>
<accession>A0A4R8WCK3</accession>
<dbReference type="GO" id="GO:0016407">
    <property type="term" value="F:acetyltransferase activity"/>
    <property type="evidence" value="ECO:0007669"/>
    <property type="project" value="TreeGrafter"/>
</dbReference>
<sequence length="399" mass="40399">SAPAASASAASASAASASSAEPSGASGAVLVGYGTSENTRPVRRPSAARFGARAGQPAPAPVPSATAAVVAPAAAPAAAPAPAPVVTPEAGPAAGPTGLGRPSPVVSPIVRRLARENGFDASTLRGSGPNDLVLRRDVEARIRAAEAPVPAVAAAPAQAAAPAVAAPPTTGDTRIPITGLRKVVAERLAQSRREIPEATIWLDVDATELFAARDRLLADTGERFSVTALIARFVVAGLRRYPLLNASVDTASQEILVRGDINLGIAAQTPRGLMVPVVQGAHALTTRQLRDAIAGLVTQAGDGAFSPGALAGGTFTLNNFGSLGVDGSAAIINHPEAAILGIGRMIERPWVVDHQLAVRTVVELSMVFDHRVCDGDTAAGFLTYVARCIESPVSLLADL</sequence>
<dbReference type="Gene3D" id="4.10.320.10">
    <property type="entry name" value="E3-binding domain"/>
    <property type="match status" value="1"/>
</dbReference>
<dbReference type="EMBL" id="SOFM01000011">
    <property type="protein sequence ID" value="TFC06051.1"/>
    <property type="molecule type" value="Genomic_DNA"/>
</dbReference>
<evidence type="ECO:0000259" key="6">
    <source>
        <dbReference type="PROSITE" id="PS51826"/>
    </source>
</evidence>
<comment type="caution">
    <text evidence="7">The sequence shown here is derived from an EMBL/GenBank/DDBJ whole genome shotgun (WGS) entry which is preliminary data.</text>
</comment>
<evidence type="ECO:0000256" key="5">
    <source>
        <dbReference type="SAM" id="MobiDB-lite"/>
    </source>
</evidence>
<dbReference type="PROSITE" id="PS51826">
    <property type="entry name" value="PSBD"/>
    <property type="match status" value="1"/>
</dbReference>
<dbReference type="InterPro" id="IPR023213">
    <property type="entry name" value="CAT-like_dom_sf"/>
</dbReference>
<evidence type="ECO:0000313" key="7">
    <source>
        <dbReference type="EMBL" id="TFC06051.1"/>
    </source>
</evidence>
<comment type="cofactor">
    <cofactor evidence="1">
        <name>(R)-lipoate</name>
        <dbReference type="ChEBI" id="CHEBI:83088"/>
    </cofactor>
</comment>
<feature type="compositionally biased region" description="Low complexity" evidence="5">
    <location>
        <begin position="1"/>
        <end position="28"/>
    </location>
</feature>
<dbReference type="RefSeq" id="WP_134507525.1">
    <property type="nucleotide sequence ID" value="NZ_SOFM01000011.1"/>
</dbReference>
<evidence type="ECO:0000256" key="2">
    <source>
        <dbReference type="ARBA" id="ARBA00007317"/>
    </source>
</evidence>
<reference evidence="7 8" key="1">
    <citation type="submission" date="2019-03" db="EMBL/GenBank/DDBJ databases">
        <title>Genomics of glacier-inhabiting Cryobacterium strains.</title>
        <authorList>
            <person name="Liu Q."/>
            <person name="Xin Y.-H."/>
        </authorList>
    </citation>
    <scope>NUCLEOTIDE SEQUENCE [LARGE SCALE GENOMIC DNA]</scope>
    <source>
        <strain evidence="7 8">RHLT2-21</strain>
    </source>
</reference>